<dbReference type="Proteomes" id="UP000053097">
    <property type="component" value="Unassembled WGS sequence"/>
</dbReference>
<reference evidence="1 2" key="1">
    <citation type="journal article" date="2014" name="Curr. Biol.">
        <title>The genome of the clonal raider ant Cerapachys biroi.</title>
        <authorList>
            <person name="Oxley P.R."/>
            <person name="Ji L."/>
            <person name="Fetter-Pruneda I."/>
            <person name="McKenzie S.K."/>
            <person name="Li C."/>
            <person name="Hu H."/>
            <person name="Zhang G."/>
            <person name="Kronauer D.J."/>
        </authorList>
    </citation>
    <scope>NUCLEOTIDE SEQUENCE [LARGE SCALE GENOMIC DNA]</scope>
</reference>
<name>A0A026VWS8_OOCBI</name>
<keyword evidence="2" id="KW-1185">Reference proteome</keyword>
<dbReference type="AlphaFoldDB" id="A0A026VWS8"/>
<evidence type="ECO:0000313" key="1">
    <source>
        <dbReference type="EMBL" id="EZA47309.1"/>
    </source>
</evidence>
<protein>
    <submittedName>
        <fullName evidence="1">Uncharacterized protein</fullName>
    </submittedName>
</protein>
<accession>A0A026VWS8</accession>
<dbReference type="EMBL" id="KK107894">
    <property type="protein sequence ID" value="EZA47309.1"/>
    <property type="molecule type" value="Genomic_DNA"/>
</dbReference>
<sequence length="52" mass="5980">MHFPNIYYAFQVLVTYRGYGNTRNLKCTAVSKPIDLSTVRVDELHTKNDSTT</sequence>
<evidence type="ECO:0000313" key="2">
    <source>
        <dbReference type="Proteomes" id="UP000053097"/>
    </source>
</evidence>
<organism evidence="1 2">
    <name type="scientific">Ooceraea biroi</name>
    <name type="common">Clonal raider ant</name>
    <name type="synonym">Cerapachys biroi</name>
    <dbReference type="NCBI Taxonomy" id="2015173"/>
    <lineage>
        <taxon>Eukaryota</taxon>
        <taxon>Metazoa</taxon>
        <taxon>Ecdysozoa</taxon>
        <taxon>Arthropoda</taxon>
        <taxon>Hexapoda</taxon>
        <taxon>Insecta</taxon>
        <taxon>Pterygota</taxon>
        <taxon>Neoptera</taxon>
        <taxon>Endopterygota</taxon>
        <taxon>Hymenoptera</taxon>
        <taxon>Apocrita</taxon>
        <taxon>Aculeata</taxon>
        <taxon>Formicoidea</taxon>
        <taxon>Formicidae</taxon>
        <taxon>Dorylinae</taxon>
        <taxon>Ooceraea</taxon>
    </lineage>
</organism>
<proteinExistence type="predicted"/>
<gene>
    <name evidence="1" type="ORF">X777_16348</name>
</gene>